<gene>
    <name evidence="3" type="ORF">PR048_012128</name>
</gene>
<dbReference type="Gene3D" id="4.10.60.10">
    <property type="entry name" value="Zinc finger, CCHC-type"/>
    <property type="match status" value="1"/>
</dbReference>
<dbReference type="InterPro" id="IPR036875">
    <property type="entry name" value="Znf_CCHC_sf"/>
</dbReference>
<organism evidence="3 4">
    <name type="scientific">Dryococelus australis</name>
    <dbReference type="NCBI Taxonomy" id="614101"/>
    <lineage>
        <taxon>Eukaryota</taxon>
        <taxon>Metazoa</taxon>
        <taxon>Ecdysozoa</taxon>
        <taxon>Arthropoda</taxon>
        <taxon>Hexapoda</taxon>
        <taxon>Insecta</taxon>
        <taxon>Pterygota</taxon>
        <taxon>Neoptera</taxon>
        <taxon>Polyneoptera</taxon>
        <taxon>Phasmatodea</taxon>
        <taxon>Verophasmatodea</taxon>
        <taxon>Anareolatae</taxon>
        <taxon>Phasmatidae</taxon>
        <taxon>Eurycanthinae</taxon>
        <taxon>Dryococelus</taxon>
    </lineage>
</organism>
<accession>A0ABQ9HNV3</accession>
<dbReference type="SUPFAM" id="SSF56672">
    <property type="entry name" value="DNA/RNA polymerases"/>
    <property type="match status" value="1"/>
</dbReference>
<name>A0ABQ9HNV3_9NEOP</name>
<evidence type="ECO:0000256" key="1">
    <source>
        <dbReference type="PROSITE-ProRule" id="PRU00047"/>
    </source>
</evidence>
<dbReference type="EMBL" id="JARBHB010000004">
    <property type="protein sequence ID" value="KAJ8885922.1"/>
    <property type="molecule type" value="Genomic_DNA"/>
</dbReference>
<dbReference type="Pfam" id="PF00078">
    <property type="entry name" value="RVT_1"/>
    <property type="match status" value="1"/>
</dbReference>
<dbReference type="InterPro" id="IPR050951">
    <property type="entry name" value="Retrovirus_Pol_polyprotein"/>
</dbReference>
<evidence type="ECO:0000313" key="3">
    <source>
        <dbReference type="EMBL" id="KAJ8885922.1"/>
    </source>
</evidence>
<dbReference type="Gene3D" id="3.30.70.270">
    <property type="match status" value="1"/>
</dbReference>
<feature type="domain" description="CCHC-type" evidence="2">
    <location>
        <begin position="175"/>
        <end position="190"/>
    </location>
</feature>
<dbReference type="InterPro" id="IPR001878">
    <property type="entry name" value="Znf_CCHC"/>
</dbReference>
<protein>
    <recommendedName>
        <fullName evidence="2">CCHC-type domain-containing protein</fullName>
    </recommendedName>
</protein>
<dbReference type="InterPro" id="IPR000477">
    <property type="entry name" value="RT_dom"/>
</dbReference>
<keyword evidence="1" id="KW-0863">Zinc-finger</keyword>
<sequence>MKCQWCVNRGYSNSNDTQLRQTWRVKLRTRCGLYFQHFLLSEAESKNLSVISRKFDAYFAQKMDIMYERYLFNHITQAEGQPFDDFLTSVVNQGTKYEFGELYDSLLHNKIVVGVCSDMISAVRGDTLPSVHAMHISHNKTSFESQDTEFKTRNKCPKCSYNHPQRMCPADGKECKKCGKIGHFAKLCPSKQILTVNSGQQCRTTEPSSSGTFFVSSIDIHHNHLDWIEKLKLPNGNSGSFKLDTGVQCNVLSCLTTHRALIIITPSKKKDSIPVLGEADVKVFTNKNTPHFVTILIVDKGHQCILGRETCKNLGNIKHIETAIFDGEVFDGIGCLKGLAMVQSDIIEPITEPTLAVSPMVVVYKNGKMRICIDTSDINKNLKRRYYPLQTIEEISARLKGSKYFTLLDCNKGFWQIKVTDRKSQYLTFVTPWGRYKCNQMPFGLASAPEVFQQIMCHTLHGIKRAECSMDDILLHAESINELYAIPQTVMKQLA</sequence>
<dbReference type="SUPFAM" id="SSF57756">
    <property type="entry name" value="Retrovirus zinc finger-like domains"/>
    <property type="match status" value="1"/>
</dbReference>
<dbReference type="InterPro" id="IPR043128">
    <property type="entry name" value="Rev_trsase/Diguanyl_cyclase"/>
</dbReference>
<dbReference type="Gene3D" id="3.10.10.10">
    <property type="entry name" value="HIV Type 1 Reverse Transcriptase, subunit A, domain 1"/>
    <property type="match status" value="1"/>
</dbReference>
<keyword evidence="4" id="KW-1185">Reference proteome</keyword>
<proteinExistence type="predicted"/>
<evidence type="ECO:0000259" key="2">
    <source>
        <dbReference type="PROSITE" id="PS50158"/>
    </source>
</evidence>
<dbReference type="CDD" id="cd01647">
    <property type="entry name" value="RT_LTR"/>
    <property type="match status" value="1"/>
</dbReference>
<dbReference type="PANTHER" id="PTHR37984">
    <property type="entry name" value="PROTEIN CBG26694"/>
    <property type="match status" value="1"/>
</dbReference>
<reference evidence="3 4" key="1">
    <citation type="submission" date="2023-02" db="EMBL/GenBank/DDBJ databases">
        <title>LHISI_Scaffold_Assembly.</title>
        <authorList>
            <person name="Stuart O.P."/>
            <person name="Cleave R."/>
            <person name="Magrath M.J.L."/>
            <person name="Mikheyev A.S."/>
        </authorList>
    </citation>
    <scope>NUCLEOTIDE SEQUENCE [LARGE SCALE GENOMIC DNA]</scope>
    <source>
        <strain evidence="3">Daus_M_001</strain>
        <tissue evidence="3">Leg muscle</tissue>
    </source>
</reference>
<dbReference type="PROSITE" id="PS50158">
    <property type="entry name" value="ZF_CCHC"/>
    <property type="match status" value="1"/>
</dbReference>
<comment type="caution">
    <text evidence="3">The sequence shown here is derived from an EMBL/GenBank/DDBJ whole genome shotgun (WGS) entry which is preliminary data.</text>
</comment>
<dbReference type="PANTHER" id="PTHR37984:SF9">
    <property type="entry name" value="INTEGRASE CATALYTIC DOMAIN-CONTAINING PROTEIN"/>
    <property type="match status" value="1"/>
</dbReference>
<evidence type="ECO:0000313" key="4">
    <source>
        <dbReference type="Proteomes" id="UP001159363"/>
    </source>
</evidence>
<keyword evidence="1" id="KW-0479">Metal-binding</keyword>
<keyword evidence="1" id="KW-0862">Zinc</keyword>
<dbReference type="Proteomes" id="UP001159363">
    <property type="component" value="Chromosome X"/>
</dbReference>
<dbReference type="SMART" id="SM00343">
    <property type="entry name" value="ZnF_C2HC"/>
    <property type="match status" value="1"/>
</dbReference>
<dbReference type="InterPro" id="IPR043502">
    <property type="entry name" value="DNA/RNA_pol_sf"/>
</dbReference>